<feature type="region of interest" description="Disordered" evidence="2">
    <location>
        <begin position="273"/>
        <end position="296"/>
    </location>
</feature>
<feature type="compositionally biased region" description="Polar residues" evidence="2">
    <location>
        <begin position="9"/>
        <end position="22"/>
    </location>
</feature>
<keyword evidence="1" id="KW-0175">Coiled coil</keyword>
<sequence length="397" mass="42785">MSKAISSPFPIQSTSSAREQSKNTTVAFIATTSGTFIPSTGAPLAGPSTWQTQHPNGHLSTQNATPSKPLLHVKRRSEEEQEITSKTSARFASRLALDHSAVLNPDADTPFTDVVDAVYRLLPYHVFQQPKEDLELVTRGKGKGKATADELRKEIAETKFALECFKRRETLQSRFSNVKIRSGKRPAPDDQSFFLAQAVLEADRSETNMLSNELRTARAELERREKEKRMATNSARTMYYGPTSVPSPSMQAQYYRAYPYAYAPVYGTPLQSSSTSTFSVSSAPPAPTHPSTSYAPSQTSVAIPVQLPVASLPALHALGIVPVPATSLPPDDQPQPPAVLRGSSSNGTMLSLEINVSLLQSAQMSGLAMVLNSLMSRSSSGAPGYSADSSVPPGQVE</sequence>
<protein>
    <recommendedName>
        <fullName evidence="3">GLTSCR protein conserved domain-containing protein</fullName>
    </recommendedName>
</protein>
<feature type="domain" description="GLTSCR protein conserved" evidence="3">
    <location>
        <begin position="98"/>
        <end position="210"/>
    </location>
</feature>
<evidence type="ECO:0000259" key="3">
    <source>
        <dbReference type="Pfam" id="PF15249"/>
    </source>
</evidence>
<reference evidence="4" key="1">
    <citation type="submission" date="2018-04" db="EMBL/GenBank/DDBJ databases">
        <title>Whole genome sequencing of Hypsizygus marmoreus.</title>
        <authorList>
            <person name="Choi I.-G."/>
            <person name="Min B."/>
            <person name="Kim J.-G."/>
            <person name="Kim S."/>
            <person name="Oh Y.-L."/>
            <person name="Kong W.-S."/>
            <person name="Park H."/>
            <person name="Jeong J."/>
            <person name="Song E.-S."/>
        </authorList>
    </citation>
    <scope>NUCLEOTIDE SEQUENCE [LARGE SCALE GENOMIC DNA]</scope>
    <source>
        <strain evidence="4">51987-8</strain>
    </source>
</reference>
<name>A0A369JST6_HYPMA</name>
<dbReference type="InterPro" id="IPR015671">
    <property type="entry name" value="GSCR1_dom"/>
</dbReference>
<evidence type="ECO:0000256" key="1">
    <source>
        <dbReference type="SAM" id="Coils"/>
    </source>
</evidence>
<feature type="region of interest" description="Disordered" evidence="2">
    <location>
        <begin position="40"/>
        <end position="69"/>
    </location>
</feature>
<comment type="caution">
    <text evidence="4">The sequence shown here is derived from an EMBL/GenBank/DDBJ whole genome shotgun (WGS) entry which is preliminary data.</text>
</comment>
<dbReference type="EMBL" id="LUEZ02000041">
    <property type="protein sequence ID" value="RDB25371.1"/>
    <property type="molecule type" value="Genomic_DNA"/>
</dbReference>
<feature type="compositionally biased region" description="Polar residues" evidence="2">
    <location>
        <begin position="48"/>
        <end position="66"/>
    </location>
</feature>
<evidence type="ECO:0000313" key="5">
    <source>
        <dbReference type="Proteomes" id="UP000076154"/>
    </source>
</evidence>
<accession>A0A369JST6</accession>
<dbReference type="Pfam" id="PF15249">
    <property type="entry name" value="GLTSCR1"/>
    <property type="match status" value="1"/>
</dbReference>
<keyword evidence="5" id="KW-1185">Reference proteome</keyword>
<organism evidence="4 5">
    <name type="scientific">Hypsizygus marmoreus</name>
    <name type="common">White beech mushroom</name>
    <name type="synonym">Agaricus marmoreus</name>
    <dbReference type="NCBI Taxonomy" id="39966"/>
    <lineage>
        <taxon>Eukaryota</taxon>
        <taxon>Fungi</taxon>
        <taxon>Dikarya</taxon>
        <taxon>Basidiomycota</taxon>
        <taxon>Agaricomycotina</taxon>
        <taxon>Agaricomycetes</taxon>
        <taxon>Agaricomycetidae</taxon>
        <taxon>Agaricales</taxon>
        <taxon>Tricholomatineae</taxon>
        <taxon>Lyophyllaceae</taxon>
        <taxon>Hypsizygus</taxon>
    </lineage>
</organism>
<dbReference type="STRING" id="39966.A0A369JST6"/>
<evidence type="ECO:0000256" key="2">
    <source>
        <dbReference type="SAM" id="MobiDB-lite"/>
    </source>
</evidence>
<proteinExistence type="predicted"/>
<evidence type="ECO:0000313" key="4">
    <source>
        <dbReference type="EMBL" id="RDB25371.1"/>
    </source>
</evidence>
<feature type="region of interest" description="Disordered" evidence="2">
    <location>
        <begin position="1"/>
        <end position="22"/>
    </location>
</feature>
<dbReference type="Proteomes" id="UP000076154">
    <property type="component" value="Unassembled WGS sequence"/>
</dbReference>
<dbReference type="AlphaFoldDB" id="A0A369JST6"/>
<feature type="region of interest" description="Disordered" evidence="2">
    <location>
        <begin position="377"/>
        <end position="397"/>
    </location>
</feature>
<gene>
    <name evidence="4" type="ORF">Hypma_007867</name>
</gene>
<feature type="coiled-coil region" evidence="1">
    <location>
        <begin position="207"/>
        <end position="234"/>
    </location>
</feature>
<dbReference type="InParanoid" id="A0A369JST6"/>
<dbReference type="OrthoDB" id="2556847at2759"/>